<sequence>MSTPPTDKDLLQKCRLEIEAKLGWGDPQAWTSQDFELLSERILTDTRIRISVSTLKRIWGRASYTSEPNTATLNALAGFLSYDSWRAYRQAAAGVVSPSPEEPKPAVRSARFPFYGLGLAGLLLGVFYFVRPAEAPDPDQFSFDSRPVVKGIPNSVIFRYDASKSDADSVFIQQSWDDRRRARVSKNQHEHTSIYYSPGYFRAKLIVGNRVVKEHDLLVPTDGWLPLVIQEPVPVYFRSEEAVSDSVMRLPASLIEKKGIPLQPQTPWTSYYYVKDFQGVKSDAFRFETELRHEFGEGSAACRKMQVLLLTTDGVYLVPLSAPGCIADLSVMLRNELVSGRDTDLSAFGIDSAGWTRLVLEGKNGQLRILVNGREALRRPAAKDPARIVGMVYQFQGTGAIRNVALYAGDTPVFTSLKGQ</sequence>
<organism evidence="1 2">
    <name type="scientific">Siphonobacter aquaeclarae</name>
    <dbReference type="NCBI Taxonomy" id="563176"/>
    <lineage>
        <taxon>Bacteria</taxon>
        <taxon>Pseudomonadati</taxon>
        <taxon>Bacteroidota</taxon>
        <taxon>Cytophagia</taxon>
        <taxon>Cytophagales</taxon>
        <taxon>Cytophagaceae</taxon>
        <taxon>Siphonobacter</taxon>
    </lineage>
</organism>
<gene>
    <name evidence="1" type="ORF">SAMN04488090_0643</name>
</gene>
<dbReference type="EMBL" id="FNGS01000001">
    <property type="protein sequence ID" value="SDL29277.1"/>
    <property type="molecule type" value="Genomic_DNA"/>
</dbReference>
<dbReference type="RefSeq" id="WP_093197594.1">
    <property type="nucleotide sequence ID" value="NZ_FNGS01000001.1"/>
</dbReference>
<reference evidence="1 2" key="1">
    <citation type="submission" date="2016-10" db="EMBL/GenBank/DDBJ databases">
        <authorList>
            <person name="de Groot N.N."/>
        </authorList>
    </citation>
    <scope>NUCLEOTIDE SEQUENCE [LARGE SCALE GENOMIC DNA]</scope>
    <source>
        <strain evidence="1 2">DSM 21668</strain>
    </source>
</reference>
<protein>
    <recommendedName>
        <fullName evidence="3">PKD domain-containing protein</fullName>
    </recommendedName>
</protein>
<dbReference type="AlphaFoldDB" id="A0A1G9IVN3"/>
<keyword evidence="2" id="KW-1185">Reference proteome</keyword>
<name>A0A1G9IVN3_9BACT</name>
<evidence type="ECO:0000313" key="2">
    <source>
        <dbReference type="Proteomes" id="UP000198901"/>
    </source>
</evidence>
<accession>A0A1G9IVN3</accession>
<proteinExistence type="predicted"/>
<evidence type="ECO:0000313" key="1">
    <source>
        <dbReference type="EMBL" id="SDL29277.1"/>
    </source>
</evidence>
<dbReference type="OrthoDB" id="639802at2"/>
<dbReference type="Proteomes" id="UP000198901">
    <property type="component" value="Unassembled WGS sequence"/>
</dbReference>
<evidence type="ECO:0008006" key="3">
    <source>
        <dbReference type="Google" id="ProtNLM"/>
    </source>
</evidence>